<dbReference type="SUPFAM" id="SSF140959">
    <property type="entry name" value="Indolic compounds 2,3-dioxygenase-like"/>
    <property type="match status" value="1"/>
</dbReference>
<evidence type="ECO:0000313" key="1">
    <source>
        <dbReference type="EMBL" id="SVA46503.1"/>
    </source>
</evidence>
<reference evidence="1" key="1">
    <citation type="submission" date="2018-05" db="EMBL/GenBank/DDBJ databases">
        <authorList>
            <person name="Lanie J.A."/>
            <person name="Ng W.-L."/>
            <person name="Kazmierczak K.M."/>
            <person name="Andrzejewski T.M."/>
            <person name="Davidsen T.M."/>
            <person name="Wayne K.J."/>
            <person name="Tettelin H."/>
            <person name="Glass J.I."/>
            <person name="Rusch D."/>
            <person name="Podicherti R."/>
            <person name="Tsui H.-C.T."/>
            <person name="Winkler M.E."/>
        </authorList>
    </citation>
    <scope>NUCLEOTIDE SEQUENCE</scope>
</reference>
<protein>
    <recommendedName>
        <fullName evidence="2">Tryptophan 2,3-dioxygenase</fullName>
    </recommendedName>
</protein>
<dbReference type="GO" id="GO:0019441">
    <property type="term" value="P:L-tryptophan catabolic process to kynurenine"/>
    <property type="evidence" value="ECO:0007669"/>
    <property type="project" value="InterPro"/>
</dbReference>
<dbReference type="PANTHER" id="PTHR10138">
    <property type="entry name" value="TRYPTOPHAN 2,3-DIOXYGENASE"/>
    <property type="match status" value="1"/>
</dbReference>
<evidence type="ECO:0008006" key="2">
    <source>
        <dbReference type="Google" id="ProtNLM"/>
    </source>
</evidence>
<dbReference type="AlphaFoldDB" id="A0A381W3N4"/>
<accession>A0A381W3N4</accession>
<dbReference type="GO" id="GO:0020037">
    <property type="term" value="F:heme binding"/>
    <property type="evidence" value="ECO:0007669"/>
    <property type="project" value="InterPro"/>
</dbReference>
<dbReference type="GO" id="GO:0004833">
    <property type="term" value="F:L-tryptophan 2,3-dioxygenase activity"/>
    <property type="evidence" value="ECO:0007669"/>
    <property type="project" value="InterPro"/>
</dbReference>
<dbReference type="InterPro" id="IPR004981">
    <property type="entry name" value="Trp_2_3_dOase"/>
</dbReference>
<dbReference type="Pfam" id="PF03301">
    <property type="entry name" value="Trp_dioxygenase"/>
    <property type="match status" value="1"/>
</dbReference>
<dbReference type="PANTHER" id="PTHR10138:SF0">
    <property type="entry name" value="TRYPTOPHAN 2,3-DIOXYGENASE"/>
    <property type="match status" value="1"/>
</dbReference>
<dbReference type="EMBL" id="UINC01010457">
    <property type="protein sequence ID" value="SVA46503.1"/>
    <property type="molecule type" value="Genomic_DNA"/>
</dbReference>
<dbReference type="InterPro" id="IPR037217">
    <property type="entry name" value="Trp/Indoleamine_2_3_dOase-like"/>
</dbReference>
<gene>
    <name evidence="1" type="ORF">METZ01_LOCUS99357</name>
</gene>
<name>A0A381W3N4_9ZZZZ</name>
<proteinExistence type="predicted"/>
<sequence>MMPPSYSEYLRLDELLALQEGTDGKPSSDELHFILVHQNFELWFKLVISELRAARDILDRDYVAEERIPRAVHHLRRVIETFRLMAQQWKVMETLTPQEFLNFRDKLGTASGFQSFQMREMEMLLGPQLRDGEQRDLPGPAEKRPLVAVVSDWLARTPIMGSAPDDADDDTAVTRFIEDYLAAHATLGAETAEQYGGTPEIKARFTAEAEGAREFLAPDGGVDRARAGLLFIESYRELPLLAWPRRLVDTLVELEEQMVLWRSSHARMVERIIGRRTGTGGSSGVDYLDSTTQWRVFGDLWAVRTLLIRKNALPQLENAEFYGFAGGENG</sequence>
<organism evidence="1">
    <name type="scientific">marine metagenome</name>
    <dbReference type="NCBI Taxonomy" id="408172"/>
    <lineage>
        <taxon>unclassified sequences</taxon>
        <taxon>metagenomes</taxon>
        <taxon>ecological metagenomes</taxon>
    </lineage>
</organism>
<dbReference type="Gene3D" id="1.20.58.480">
    <property type="match status" value="1"/>
</dbReference>
<dbReference type="GO" id="GO:0019442">
    <property type="term" value="P:L-tryptophan catabolic process to acetyl-CoA"/>
    <property type="evidence" value="ECO:0007669"/>
    <property type="project" value="TreeGrafter"/>
</dbReference>
<dbReference type="GO" id="GO:0046872">
    <property type="term" value="F:metal ion binding"/>
    <property type="evidence" value="ECO:0007669"/>
    <property type="project" value="InterPro"/>
</dbReference>
<dbReference type="Gene3D" id="1.10.287.3810">
    <property type="match status" value="1"/>
</dbReference>